<sequence>MKKTQEVLGLPIISISDGVEVGKVKSILVNAIEGTVDYIVVDSGIQILSARVISTSSVLGMGEYALTIENDSAINDIGRIPAAIDLLQKNIQVKGSKVLTKKGRLIGEIGDFYFDEDNNCRITGLEYIADITHKKVRIIPRNNVITFGKNLIVVTEDVESKLLDNLSQLSSGEGQPENEKKNSTTIDNVSIKEDVKGISKAIDELTADIDGLLAKEGDTFFKEAQESNTNVNEDNSLYTSAEVPENNVDRMNQPLQSYIDETDLIKTEETESFMQEEITVNEEVQHQTNMDQNVKSSTNQGYANTNSELKTSTQSLFEQRQKQYLNGRKATKTITDNAGKVIVSSGEIINEDMIDIAKNNGKLIELVMNNKA</sequence>
<dbReference type="Gene3D" id="2.30.30.240">
    <property type="entry name" value="PRC-barrel domain"/>
    <property type="match status" value="1"/>
</dbReference>
<dbReference type="OrthoDB" id="53812at2"/>
<organism evidence="2 3">
    <name type="scientific">Pseudobacteroides cellulosolvens ATCC 35603 = DSM 2933</name>
    <dbReference type="NCBI Taxonomy" id="398512"/>
    <lineage>
        <taxon>Bacteria</taxon>
        <taxon>Bacillati</taxon>
        <taxon>Bacillota</taxon>
        <taxon>Clostridia</taxon>
        <taxon>Eubacteriales</taxon>
        <taxon>Oscillospiraceae</taxon>
        <taxon>Pseudobacteroides</taxon>
    </lineage>
</organism>
<keyword evidence="3" id="KW-1185">Reference proteome</keyword>
<dbReference type="SUPFAM" id="SSF50346">
    <property type="entry name" value="PRC-barrel domain"/>
    <property type="match status" value="2"/>
</dbReference>
<dbReference type="InterPro" id="IPR027275">
    <property type="entry name" value="PRC-brl_dom"/>
</dbReference>
<dbReference type="RefSeq" id="WP_152965988.1">
    <property type="nucleotide sequence ID" value="NZ_JQKC01000016.1"/>
</dbReference>
<reference evidence="3" key="1">
    <citation type="submission" date="2015-07" db="EMBL/GenBank/DDBJ databases">
        <title>Near-Complete Genome Sequence of the Cellulolytic Bacterium Bacteroides (Pseudobacteroides) cellulosolvens ATCC 35603.</title>
        <authorList>
            <person name="Dassa B."/>
            <person name="Utturkar S.M."/>
            <person name="Klingeman D.M."/>
            <person name="Hurt R.A."/>
            <person name="Keller M."/>
            <person name="Xu J."/>
            <person name="Reddy Y.H.K."/>
            <person name="Borovok I."/>
            <person name="Grinberg I.R."/>
            <person name="Lamed R."/>
            <person name="Zhivin O."/>
            <person name="Bayer E.A."/>
            <person name="Brown S.D."/>
        </authorList>
    </citation>
    <scope>NUCLEOTIDE SEQUENCE [LARGE SCALE GENOMIC DNA]</scope>
    <source>
        <strain evidence="3">DSM 2933</strain>
    </source>
</reference>
<proteinExistence type="predicted"/>
<dbReference type="PATRIC" id="fig|398512.5.peg.2463"/>
<feature type="domain" description="PRC-barrel" evidence="1">
    <location>
        <begin position="6"/>
        <end position="44"/>
    </location>
</feature>
<dbReference type="AlphaFoldDB" id="A0A0L6JMS2"/>
<dbReference type="eggNOG" id="COG3881">
    <property type="taxonomic scope" value="Bacteria"/>
</dbReference>
<evidence type="ECO:0000313" key="2">
    <source>
        <dbReference type="EMBL" id="KNY27096.1"/>
    </source>
</evidence>
<dbReference type="EMBL" id="LGTC01000001">
    <property type="protein sequence ID" value="KNY27096.1"/>
    <property type="molecule type" value="Genomic_DNA"/>
</dbReference>
<dbReference type="Proteomes" id="UP000036923">
    <property type="component" value="Unassembled WGS sequence"/>
</dbReference>
<dbReference type="STRING" id="398512.Bccel_2361"/>
<dbReference type="InterPro" id="IPR011033">
    <property type="entry name" value="PRC_barrel-like_sf"/>
</dbReference>
<accession>A0A0L6JMS2</accession>
<protein>
    <submittedName>
        <fullName evidence="2">PRC-barrel domain protein</fullName>
    </submittedName>
</protein>
<gene>
    <name evidence="2" type="ORF">Bccel_2361</name>
</gene>
<dbReference type="Pfam" id="PF05239">
    <property type="entry name" value="PRC"/>
    <property type="match status" value="1"/>
</dbReference>
<evidence type="ECO:0000259" key="1">
    <source>
        <dbReference type="Pfam" id="PF05239"/>
    </source>
</evidence>
<comment type="caution">
    <text evidence="2">The sequence shown here is derived from an EMBL/GenBank/DDBJ whole genome shotgun (WGS) entry which is preliminary data.</text>
</comment>
<name>A0A0L6JMS2_9FIRM</name>
<evidence type="ECO:0000313" key="3">
    <source>
        <dbReference type="Proteomes" id="UP000036923"/>
    </source>
</evidence>